<dbReference type="EMBL" id="JANPWB010000011">
    <property type="protein sequence ID" value="KAJ1127117.1"/>
    <property type="molecule type" value="Genomic_DNA"/>
</dbReference>
<reference evidence="1" key="1">
    <citation type="journal article" date="2022" name="bioRxiv">
        <title>Sequencing and chromosome-scale assembly of the giantPleurodeles waltlgenome.</title>
        <authorList>
            <person name="Brown T."/>
            <person name="Elewa A."/>
            <person name="Iarovenko S."/>
            <person name="Subramanian E."/>
            <person name="Araus A.J."/>
            <person name="Petzold A."/>
            <person name="Susuki M."/>
            <person name="Suzuki K.-i.T."/>
            <person name="Hayashi T."/>
            <person name="Toyoda A."/>
            <person name="Oliveira C."/>
            <person name="Osipova E."/>
            <person name="Leigh N.D."/>
            <person name="Simon A."/>
            <person name="Yun M.H."/>
        </authorList>
    </citation>
    <scope>NUCLEOTIDE SEQUENCE</scope>
    <source>
        <strain evidence="1">20211129_DDA</strain>
        <tissue evidence="1">Liver</tissue>
    </source>
</reference>
<gene>
    <name evidence="1" type="ORF">NDU88_005521</name>
</gene>
<evidence type="ECO:0000313" key="2">
    <source>
        <dbReference type="Proteomes" id="UP001066276"/>
    </source>
</evidence>
<comment type="caution">
    <text evidence="1">The sequence shown here is derived from an EMBL/GenBank/DDBJ whole genome shotgun (WGS) entry which is preliminary data.</text>
</comment>
<organism evidence="1 2">
    <name type="scientific">Pleurodeles waltl</name>
    <name type="common">Iberian ribbed newt</name>
    <dbReference type="NCBI Taxonomy" id="8319"/>
    <lineage>
        <taxon>Eukaryota</taxon>
        <taxon>Metazoa</taxon>
        <taxon>Chordata</taxon>
        <taxon>Craniata</taxon>
        <taxon>Vertebrata</taxon>
        <taxon>Euteleostomi</taxon>
        <taxon>Amphibia</taxon>
        <taxon>Batrachia</taxon>
        <taxon>Caudata</taxon>
        <taxon>Salamandroidea</taxon>
        <taxon>Salamandridae</taxon>
        <taxon>Pleurodelinae</taxon>
        <taxon>Pleurodeles</taxon>
    </lineage>
</organism>
<proteinExistence type="predicted"/>
<evidence type="ECO:0000313" key="1">
    <source>
        <dbReference type="EMBL" id="KAJ1127117.1"/>
    </source>
</evidence>
<protein>
    <submittedName>
        <fullName evidence="1">Uncharacterized protein</fullName>
    </submittedName>
</protein>
<name>A0AAV7PIB9_PLEWA</name>
<dbReference type="AlphaFoldDB" id="A0AAV7PIB9"/>
<accession>A0AAV7PIB9</accession>
<sequence length="101" mass="11369">MGVPRVWRQLAATQKQPAHLDLHRAEYSILHLKHTFYVGGNKCGQCYAMGFKALAQEDSSEIRCNDLIAGRVGDFYCDLYSAQSIPMNTIEDYPEKANLST</sequence>
<keyword evidence="2" id="KW-1185">Reference proteome</keyword>
<dbReference type="Proteomes" id="UP001066276">
    <property type="component" value="Chromosome 7"/>
</dbReference>